<gene>
    <name evidence="5" type="primary">xylR_1</name>
    <name evidence="5" type="ORF">GALL_11680</name>
</gene>
<dbReference type="Gene3D" id="3.40.50.2300">
    <property type="match status" value="2"/>
</dbReference>
<evidence type="ECO:0000313" key="5">
    <source>
        <dbReference type="EMBL" id="OIR18826.1"/>
    </source>
</evidence>
<evidence type="ECO:0000256" key="3">
    <source>
        <dbReference type="ARBA" id="ARBA00023163"/>
    </source>
</evidence>
<comment type="caution">
    <text evidence="5">The sequence shown here is derived from an EMBL/GenBank/DDBJ whole genome shotgun (WGS) entry which is preliminary data.</text>
</comment>
<organism evidence="5">
    <name type="scientific">mine drainage metagenome</name>
    <dbReference type="NCBI Taxonomy" id="410659"/>
    <lineage>
        <taxon>unclassified sequences</taxon>
        <taxon>metagenomes</taxon>
        <taxon>ecological metagenomes</taxon>
    </lineage>
</organism>
<dbReference type="InterPro" id="IPR009057">
    <property type="entry name" value="Homeodomain-like_sf"/>
</dbReference>
<dbReference type="InterPro" id="IPR028082">
    <property type="entry name" value="Peripla_BP_I"/>
</dbReference>
<dbReference type="EMBL" id="MLJW01000002">
    <property type="protein sequence ID" value="OIR18826.1"/>
    <property type="molecule type" value="Genomic_DNA"/>
</dbReference>
<dbReference type="CDD" id="cd01543">
    <property type="entry name" value="PBP1_XylR"/>
    <property type="match status" value="1"/>
</dbReference>
<reference evidence="5" key="1">
    <citation type="submission" date="2016-10" db="EMBL/GenBank/DDBJ databases">
        <title>Sequence of Gallionella enrichment culture.</title>
        <authorList>
            <person name="Poehlein A."/>
            <person name="Muehling M."/>
            <person name="Daniel R."/>
        </authorList>
    </citation>
    <scope>NUCLEOTIDE SEQUENCE</scope>
</reference>
<evidence type="ECO:0000259" key="4">
    <source>
        <dbReference type="PROSITE" id="PS01124"/>
    </source>
</evidence>
<protein>
    <submittedName>
        <fullName evidence="5">Xylose operon regulatory protein</fullName>
    </submittedName>
</protein>
<sequence>MRPQILLIFDLQYEDCVLMLKGIANYERSHGPWASFLDDEMKAETDARWLANKRWDGIISRHTTPALVSRCTEMKIPLVDLNDVPAYPGVPKIRPDNVTVGHLGAEHLIERGFTNLAFCGFKADGWSCERRDGFIEAAKLAGQKVELLDVNYPGDVDPFWDEQQLQELTTWLRHLPKPVGVMACNDLRAQQVINAAHQVNLLVPEEIAVLGANNDLMRCELVYPNLSSVATNSTRSGYLAAETLDRLMKGYSPESYDVRIDPLEVVARQSTDLFAIKDRTMAAALAFIRENACKGISVEQVVQHSAASRSLLEKKFRESLGLSPHAVIRKMQVTKIKQLLYETDYPLKKIADLTGFEHVEYMCVLFKRAVGKSPGEYRKRHQAQTRN</sequence>
<accession>A0A1J5TD16</accession>
<keyword evidence="1" id="KW-0805">Transcription regulation</keyword>
<dbReference type="AlphaFoldDB" id="A0A1J5TD16"/>
<dbReference type="SUPFAM" id="SSF46689">
    <property type="entry name" value="Homeodomain-like"/>
    <property type="match status" value="1"/>
</dbReference>
<evidence type="ECO:0000256" key="1">
    <source>
        <dbReference type="ARBA" id="ARBA00023015"/>
    </source>
</evidence>
<feature type="domain" description="HTH araC/xylS-type" evidence="4">
    <location>
        <begin position="282"/>
        <end position="380"/>
    </location>
</feature>
<dbReference type="PANTHER" id="PTHR30146">
    <property type="entry name" value="LACI-RELATED TRANSCRIPTIONAL REPRESSOR"/>
    <property type="match status" value="1"/>
</dbReference>
<keyword evidence="2" id="KW-0238">DNA-binding</keyword>
<proteinExistence type="predicted"/>
<keyword evidence="3" id="KW-0804">Transcription</keyword>
<dbReference type="GO" id="GO:0003700">
    <property type="term" value="F:DNA-binding transcription factor activity"/>
    <property type="evidence" value="ECO:0007669"/>
    <property type="project" value="InterPro"/>
</dbReference>
<dbReference type="SUPFAM" id="SSF53822">
    <property type="entry name" value="Periplasmic binding protein-like I"/>
    <property type="match status" value="1"/>
</dbReference>
<dbReference type="GO" id="GO:0000976">
    <property type="term" value="F:transcription cis-regulatory region binding"/>
    <property type="evidence" value="ECO:0007669"/>
    <property type="project" value="TreeGrafter"/>
</dbReference>
<dbReference type="PANTHER" id="PTHR30146:SF24">
    <property type="entry name" value="XYLOSE OPERON REGULATORY PROTEIN"/>
    <property type="match status" value="1"/>
</dbReference>
<name>A0A1J5TD16_9ZZZZ</name>
<evidence type="ECO:0000256" key="2">
    <source>
        <dbReference type="ARBA" id="ARBA00023125"/>
    </source>
</evidence>
<dbReference type="InterPro" id="IPR046335">
    <property type="entry name" value="LacI/GalR-like_sensor"/>
</dbReference>
<dbReference type="Pfam" id="PF13377">
    <property type="entry name" value="Peripla_BP_3"/>
    <property type="match status" value="1"/>
</dbReference>
<dbReference type="InterPro" id="IPR018060">
    <property type="entry name" value="HTH_AraC"/>
</dbReference>
<dbReference type="SMART" id="SM00342">
    <property type="entry name" value="HTH_ARAC"/>
    <property type="match status" value="1"/>
</dbReference>
<dbReference type="Pfam" id="PF12833">
    <property type="entry name" value="HTH_18"/>
    <property type="match status" value="1"/>
</dbReference>
<dbReference type="Gene3D" id="1.10.10.60">
    <property type="entry name" value="Homeodomain-like"/>
    <property type="match status" value="1"/>
</dbReference>
<dbReference type="PROSITE" id="PS01124">
    <property type="entry name" value="HTH_ARAC_FAMILY_2"/>
    <property type="match status" value="1"/>
</dbReference>